<evidence type="ECO:0000313" key="2">
    <source>
        <dbReference type="EMBL" id="MBB6104922.1"/>
    </source>
</evidence>
<name>A0A7W9WUZ6_9BURK</name>
<dbReference type="InterPro" id="IPR009444">
    <property type="entry name" value="Conjugal_tfr_TraD_a-type"/>
</dbReference>
<protein>
    <recommendedName>
        <fullName evidence="4">Conjugal transfer protein TraD</fullName>
    </recommendedName>
</protein>
<dbReference type="AlphaFoldDB" id="A0A7W9WUZ6"/>
<evidence type="ECO:0000256" key="1">
    <source>
        <dbReference type="SAM" id="MobiDB-lite"/>
    </source>
</evidence>
<organism evidence="2 3">
    <name type="scientific">Paraburkholderia bannensis</name>
    <dbReference type="NCBI Taxonomy" id="765414"/>
    <lineage>
        <taxon>Bacteria</taxon>
        <taxon>Pseudomonadati</taxon>
        <taxon>Pseudomonadota</taxon>
        <taxon>Betaproteobacteria</taxon>
        <taxon>Burkholderiales</taxon>
        <taxon>Burkholderiaceae</taxon>
        <taxon>Paraburkholderia</taxon>
    </lineage>
</organism>
<gene>
    <name evidence="2" type="ORF">F4827_004787</name>
</gene>
<dbReference type="EMBL" id="JACHBW010000014">
    <property type="protein sequence ID" value="MBB6104922.1"/>
    <property type="molecule type" value="Genomic_DNA"/>
</dbReference>
<dbReference type="Pfam" id="PF06412">
    <property type="entry name" value="TraD"/>
    <property type="match status" value="1"/>
</dbReference>
<accession>A0A7W9WUZ6</accession>
<sequence length="159" mass="17690">MNDPWLKERVEAIRALKNPTEHQRALLLLFDNPARNIDEERKLSALAKAERAAVRAQKARANATRALKEDRLSQRRARDQLAIVRGALIDCAVLENRDPGELLGALLCFIEQGTPCDRESWKQTGDALIARQMTAGVPTARTRTTASTRTRANSPAKPL</sequence>
<dbReference type="RefSeq" id="WP_183727352.1">
    <property type="nucleotide sequence ID" value="NZ_JACHBW010000014.1"/>
</dbReference>
<proteinExistence type="predicted"/>
<dbReference type="Proteomes" id="UP000571554">
    <property type="component" value="Unassembled WGS sequence"/>
</dbReference>
<feature type="compositionally biased region" description="Low complexity" evidence="1">
    <location>
        <begin position="139"/>
        <end position="152"/>
    </location>
</feature>
<comment type="caution">
    <text evidence="2">The sequence shown here is derived from an EMBL/GenBank/DDBJ whole genome shotgun (WGS) entry which is preliminary data.</text>
</comment>
<evidence type="ECO:0000313" key="3">
    <source>
        <dbReference type="Proteomes" id="UP000571554"/>
    </source>
</evidence>
<reference evidence="2 3" key="1">
    <citation type="submission" date="2020-08" db="EMBL/GenBank/DDBJ databases">
        <title>Above-ground endophytic microbial communities from plants in different locations in the United States.</title>
        <authorList>
            <person name="Frank C."/>
        </authorList>
    </citation>
    <scope>NUCLEOTIDE SEQUENCE [LARGE SCALE GENOMIC DNA]</scope>
    <source>
        <strain evidence="2 3">WP4_2_2</strain>
    </source>
</reference>
<evidence type="ECO:0008006" key="4">
    <source>
        <dbReference type="Google" id="ProtNLM"/>
    </source>
</evidence>
<keyword evidence="3" id="KW-1185">Reference proteome</keyword>
<feature type="region of interest" description="Disordered" evidence="1">
    <location>
        <begin position="135"/>
        <end position="159"/>
    </location>
</feature>